<dbReference type="EMBL" id="BGPR01168114">
    <property type="protein sequence ID" value="GBM20909.1"/>
    <property type="molecule type" value="Genomic_DNA"/>
</dbReference>
<sequence>MIHLERCLLLYTKVFDLPLILLAFRMMMMKKKSQSQYEQGTETINNGDEPPVKSEPETLSAVVNDAFRPSSHSDSIPDEDDDEEE</sequence>
<comment type="caution">
    <text evidence="3">The sequence shown here is derived from an EMBL/GenBank/DDBJ whole genome shotgun (WGS) entry which is preliminary data.</text>
</comment>
<keyword evidence="2" id="KW-0812">Transmembrane</keyword>
<keyword evidence="2" id="KW-0472">Membrane</keyword>
<evidence type="ECO:0000256" key="2">
    <source>
        <dbReference type="SAM" id="Phobius"/>
    </source>
</evidence>
<evidence type="ECO:0000313" key="4">
    <source>
        <dbReference type="Proteomes" id="UP000499080"/>
    </source>
</evidence>
<protein>
    <submittedName>
        <fullName evidence="3">Uncharacterized protein</fullName>
    </submittedName>
</protein>
<keyword evidence="4" id="KW-1185">Reference proteome</keyword>
<evidence type="ECO:0000313" key="3">
    <source>
        <dbReference type="EMBL" id="GBM20909.1"/>
    </source>
</evidence>
<accession>A0A4Y2DXV8</accession>
<feature type="compositionally biased region" description="Acidic residues" evidence="1">
    <location>
        <begin position="76"/>
        <end position="85"/>
    </location>
</feature>
<feature type="region of interest" description="Disordered" evidence="1">
    <location>
        <begin position="32"/>
        <end position="85"/>
    </location>
</feature>
<evidence type="ECO:0000256" key="1">
    <source>
        <dbReference type="SAM" id="MobiDB-lite"/>
    </source>
</evidence>
<name>A0A4Y2DXV8_ARAVE</name>
<gene>
    <name evidence="3" type="ORF">AVEN_135143_1</name>
</gene>
<proteinExistence type="predicted"/>
<dbReference type="Proteomes" id="UP000499080">
    <property type="component" value="Unassembled WGS sequence"/>
</dbReference>
<feature type="compositionally biased region" description="Polar residues" evidence="1">
    <location>
        <begin position="34"/>
        <end position="46"/>
    </location>
</feature>
<reference evidence="3 4" key="1">
    <citation type="journal article" date="2019" name="Sci. Rep.">
        <title>Orb-weaving spider Araneus ventricosus genome elucidates the spidroin gene catalogue.</title>
        <authorList>
            <person name="Kono N."/>
            <person name="Nakamura H."/>
            <person name="Ohtoshi R."/>
            <person name="Moran D.A.P."/>
            <person name="Shinohara A."/>
            <person name="Yoshida Y."/>
            <person name="Fujiwara M."/>
            <person name="Mori M."/>
            <person name="Tomita M."/>
            <person name="Arakawa K."/>
        </authorList>
    </citation>
    <scope>NUCLEOTIDE SEQUENCE [LARGE SCALE GENOMIC DNA]</scope>
</reference>
<keyword evidence="2" id="KW-1133">Transmembrane helix</keyword>
<organism evidence="3 4">
    <name type="scientific">Araneus ventricosus</name>
    <name type="common">Orbweaver spider</name>
    <name type="synonym">Epeira ventricosa</name>
    <dbReference type="NCBI Taxonomy" id="182803"/>
    <lineage>
        <taxon>Eukaryota</taxon>
        <taxon>Metazoa</taxon>
        <taxon>Ecdysozoa</taxon>
        <taxon>Arthropoda</taxon>
        <taxon>Chelicerata</taxon>
        <taxon>Arachnida</taxon>
        <taxon>Araneae</taxon>
        <taxon>Araneomorphae</taxon>
        <taxon>Entelegynae</taxon>
        <taxon>Araneoidea</taxon>
        <taxon>Araneidae</taxon>
        <taxon>Araneus</taxon>
    </lineage>
</organism>
<dbReference type="AlphaFoldDB" id="A0A4Y2DXV8"/>
<feature type="transmembrane region" description="Helical" evidence="2">
    <location>
        <begin position="6"/>
        <end position="24"/>
    </location>
</feature>